<sequence length="118" mass="12849">MTLSEYKAQLASKEGVAFEATMQVIAEHFTYQPTTFSNGLNEDTVVNAAGTNEGSCKIFAFAKLEGLDKEQTLGCFGGFYRDVLATPQGTDHGNIRAFMKHGWDGISFEGEALTRKGE</sequence>
<dbReference type="InterPro" id="IPR038604">
    <property type="entry name" value="HopJ_sf"/>
</dbReference>
<dbReference type="RefSeq" id="WP_127694107.1">
    <property type="nucleotide sequence ID" value="NZ_SACQ01000004.1"/>
</dbReference>
<keyword evidence="2" id="KW-1185">Reference proteome</keyword>
<organism evidence="1 2">
    <name type="scientific">Neptunomonas marina</name>
    <dbReference type="NCBI Taxonomy" id="1815562"/>
    <lineage>
        <taxon>Bacteria</taxon>
        <taxon>Pseudomonadati</taxon>
        <taxon>Pseudomonadota</taxon>
        <taxon>Gammaproteobacteria</taxon>
        <taxon>Oceanospirillales</taxon>
        <taxon>Oceanospirillaceae</taxon>
        <taxon>Neptunomonas</taxon>
    </lineage>
</organism>
<accession>A0A437Q7Q2</accession>
<dbReference type="InterPro" id="IPR014984">
    <property type="entry name" value="HopJ"/>
</dbReference>
<proteinExistence type="predicted"/>
<evidence type="ECO:0000313" key="1">
    <source>
        <dbReference type="EMBL" id="RVU30572.1"/>
    </source>
</evidence>
<gene>
    <name evidence="1" type="ORF">EOE65_09620</name>
</gene>
<comment type="caution">
    <text evidence="1">The sequence shown here is derived from an EMBL/GenBank/DDBJ whole genome shotgun (WGS) entry which is preliminary data.</text>
</comment>
<dbReference type="Gene3D" id="3.20.160.10">
    <property type="entry name" value="vpa0580 domain like"/>
    <property type="match status" value="1"/>
</dbReference>
<name>A0A437Q7Q2_9GAMM</name>
<reference evidence="1 2" key="1">
    <citation type="submission" date="2019-01" db="EMBL/GenBank/DDBJ databases">
        <authorList>
            <person name="Chen W.-M."/>
        </authorList>
    </citation>
    <scope>NUCLEOTIDE SEQUENCE [LARGE SCALE GENOMIC DNA]</scope>
    <source>
        <strain evidence="1 2">HPM-16</strain>
    </source>
</reference>
<dbReference type="AlphaFoldDB" id="A0A437Q7Q2"/>
<protein>
    <submittedName>
        <fullName evidence="1">Type III effector</fullName>
    </submittedName>
</protein>
<dbReference type="EMBL" id="SACQ01000004">
    <property type="protein sequence ID" value="RVU30572.1"/>
    <property type="molecule type" value="Genomic_DNA"/>
</dbReference>
<dbReference type="Pfam" id="PF08888">
    <property type="entry name" value="HopJ"/>
    <property type="match status" value="1"/>
</dbReference>
<dbReference type="Proteomes" id="UP000282818">
    <property type="component" value="Unassembled WGS sequence"/>
</dbReference>
<evidence type="ECO:0000313" key="2">
    <source>
        <dbReference type="Proteomes" id="UP000282818"/>
    </source>
</evidence>